<accession>A0A174NTT0</accession>
<feature type="compositionally biased region" description="Low complexity" evidence="1">
    <location>
        <begin position="40"/>
        <end position="51"/>
    </location>
</feature>
<organism evidence="2 3">
    <name type="scientific">Flavonifractor plautii</name>
    <name type="common">Fusobacterium plautii</name>
    <dbReference type="NCBI Taxonomy" id="292800"/>
    <lineage>
        <taxon>Bacteria</taxon>
        <taxon>Bacillati</taxon>
        <taxon>Bacillota</taxon>
        <taxon>Clostridia</taxon>
        <taxon>Eubacteriales</taxon>
        <taxon>Oscillospiraceae</taxon>
        <taxon>Flavonifractor</taxon>
    </lineage>
</organism>
<feature type="region of interest" description="Disordered" evidence="1">
    <location>
        <begin position="40"/>
        <end position="80"/>
    </location>
</feature>
<dbReference type="EMBL" id="CYZT01000381">
    <property type="protein sequence ID" value="CUP50671.1"/>
    <property type="molecule type" value="Genomic_DNA"/>
</dbReference>
<evidence type="ECO:0000313" key="3">
    <source>
        <dbReference type="Proteomes" id="UP000095746"/>
    </source>
</evidence>
<reference evidence="2 3" key="1">
    <citation type="submission" date="2015-09" db="EMBL/GenBank/DDBJ databases">
        <authorList>
            <consortium name="Pathogen Informatics"/>
        </authorList>
    </citation>
    <scope>NUCLEOTIDE SEQUENCE [LARGE SCALE GENOMIC DNA]</scope>
    <source>
        <strain evidence="2 3">2789STDY5608854</strain>
    </source>
</reference>
<dbReference type="AlphaFoldDB" id="A0A174NTT0"/>
<protein>
    <submittedName>
        <fullName evidence="2">Uncharacterized protein</fullName>
    </submittedName>
</protein>
<dbReference type="Proteomes" id="UP000095746">
    <property type="component" value="Unassembled WGS sequence"/>
</dbReference>
<sequence length="89" mass="9347">MSTSWQASSALRWQRNTRYCSCVSAPARSTWVSSLFSASSRSSASRSAEAATVPKDTATSGVEAVSSGMSSASQGARASRWVRSLFCSA</sequence>
<name>A0A174NTT0_FLAPL</name>
<feature type="compositionally biased region" description="Polar residues" evidence="1">
    <location>
        <begin position="67"/>
        <end position="76"/>
    </location>
</feature>
<gene>
    <name evidence="2" type="ORF">ERS852411_03227</name>
</gene>
<proteinExistence type="predicted"/>
<evidence type="ECO:0000256" key="1">
    <source>
        <dbReference type="SAM" id="MobiDB-lite"/>
    </source>
</evidence>
<evidence type="ECO:0000313" key="2">
    <source>
        <dbReference type="EMBL" id="CUP50671.1"/>
    </source>
</evidence>